<keyword evidence="5" id="KW-0245">EGF-like domain</keyword>
<evidence type="ECO:0000256" key="6">
    <source>
        <dbReference type="ARBA" id="ARBA00022729"/>
    </source>
</evidence>
<keyword evidence="7 11" id="KW-0378">Hydrolase</keyword>
<dbReference type="PANTHER" id="PTHR11769:SF23">
    <property type="entry name" value="HYALURONIDASE-1"/>
    <property type="match status" value="1"/>
</dbReference>
<dbReference type="AlphaFoldDB" id="A0A9D4JXP8"/>
<reference evidence="13" key="2">
    <citation type="submission" date="2020-11" db="EMBL/GenBank/DDBJ databases">
        <authorList>
            <person name="McCartney M.A."/>
            <person name="Auch B."/>
            <person name="Kono T."/>
            <person name="Mallez S."/>
            <person name="Becker A."/>
            <person name="Gohl D.M."/>
            <person name="Silverstein K.A.T."/>
            <person name="Koren S."/>
            <person name="Bechman K.B."/>
            <person name="Herman A."/>
            <person name="Abrahante J.E."/>
            <person name="Garbe J."/>
        </authorList>
    </citation>
    <scope>NUCLEOTIDE SEQUENCE</scope>
    <source>
        <strain evidence="13">Duluth1</strain>
        <tissue evidence="13">Whole animal</tissue>
    </source>
</reference>
<dbReference type="Proteomes" id="UP000828390">
    <property type="component" value="Unassembled WGS sequence"/>
</dbReference>
<dbReference type="PANTHER" id="PTHR11769">
    <property type="entry name" value="HYALURONIDASE"/>
    <property type="match status" value="1"/>
</dbReference>
<dbReference type="GO" id="GO:0031410">
    <property type="term" value="C:cytoplasmic vesicle"/>
    <property type="evidence" value="ECO:0007669"/>
    <property type="project" value="TreeGrafter"/>
</dbReference>
<reference evidence="13" key="1">
    <citation type="journal article" date="2019" name="bioRxiv">
        <title>The Genome of the Zebra Mussel, Dreissena polymorpha: A Resource for Invasive Species Research.</title>
        <authorList>
            <person name="McCartney M.A."/>
            <person name="Auch B."/>
            <person name="Kono T."/>
            <person name="Mallez S."/>
            <person name="Zhang Y."/>
            <person name="Obille A."/>
            <person name="Becker A."/>
            <person name="Abrahante J.E."/>
            <person name="Garbe J."/>
            <person name="Badalamenti J.P."/>
            <person name="Herman A."/>
            <person name="Mangelson H."/>
            <person name="Liachko I."/>
            <person name="Sullivan S."/>
            <person name="Sone E.D."/>
            <person name="Koren S."/>
            <person name="Silverstein K.A.T."/>
            <person name="Beckman K.B."/>
            <person name="Gohl D.M."/>
        </authorList>
    </citation>
    <scope>NUCLEOTIDE SEQUENCE</scope>
    <source>
        <strain evidence="13">Duluth1</strain>
        <tissue evidence="13">Whole animal</tissue>
    </source>
</reference>
<evidence type="ECO:0000256" key="7">
    <source>
        <dbReference type="ARBA" id="ARBA00022801"/>
    </source>
</evidence>
<dbReference type="SUPFAM" id="SSF51445">
    <property type="entry name" value="(Trans)glycosidases"/>
    <property type="match status" value="1"/>
</dbReference>
<evidence type="ECO:0000256" key="1">
    <source>
        <dbReference type="ARBA" id="ARBA00004371"/>
    </source>
</evidence>
<evidence type="ECO:0000256" key="5">
    <source>
        <dbReference type="ARBA" id="ARBA00022536"/>
    </source>
</evidence>
<dbReference type="GO" id="GO:0005975">
    <property type="term" value="P:carbohydrate metabolic process"/>
    <property type="evidence" value="ECO:0007669"/>
    <property type="project" value="InterPro"/>
</dbReference>
<dbReference type="Gene3D" id="3.20.20.70">
    <property type="entry name" value="Aldolase class I"/>
    <property type="match status" value="1"/>
</dbReference>
<evidence type="ECO:0000256" key="2">
    <source>
        <dbReference type="ARBA" id="ARBA00004613"/>
    </source>
</evidence>
<keyword evidence="10" id="KW-0458">Lysosome</keyword>
<keyword evidence="8" id="KW-1015">Disulfide bond</keyword>
<organism evidence="13 14">
    <name type="scientific">Dreissena polymorpha</name>
    <name type="common">Zebra mussel</name>
    <name type="synonym">Mytilus polymorpha</name>
    <dbReference type="NCBI Taxonomy" id="45954"/>
    <lineage>
        <taxon>Eukaryota</taxon>
        <taxon>Metazoa</taxon>
        <taxon>Spiralia</taxon>
        <taxon>Lophotrochozoa</taxon>
        <taxon>Mollusca</taxon>
        <taxon>Bivalvia</taxon>
        <taxon>Autobranchia</taxon>
        <taxon>Heteroconchia</taxon>
        <taxon>Euheterodonta</taxon>
        <taxon>Imparidentia</taxon>
        <taxon>Neoheterodontei</taxon>
        <taxon>Myida</taxon>
        <taxon>Dreissenoidea</taxon>
        <taxon>Dreissenidae</taxon>
        <taxon>Dreissena</taxon>
    </lineage>
</organism>
<evidence type="ECO:0000256" key="9">
    <source>
        <dbReference type="ARBA" id="ARBA00023180"/>
    </source>
</evidence>
<dbReference type="Pfam" id="PF01630">
    <property type="entry name" value="Glyco_hydro_56"/>
    <property type="match status" value="1"/>
</dbReference>
<evidence type="ECO:0000256" key="11">
    <source>
        <dbReference type="RuleBase" id="RU610713"/>
    </source>
</evidence>
<feature type="chain" id="PRO_5039697926" description="Hyaluronidase" evidence="12">
    <location>
        <begin position="27"/>
        <end position="102"/>
    </location>
</feature>
<comment type="catalytic activity">
    <reaction evidence="11">
        <text>Random hydrolysis of (1-&gt;4)-linkages between N-acetyl-beta-D-glucosamine and D-glucuronate residues in hyaluronate.</text>
        <dbReference type="EC" id="3.2.1.35"/>
    </reaction>
</comment>
<evidence type="ECO:0000256" key="10">
    <source>
        <dbReference type="ARBA" id="ARBA00023228"/>
    </source>
</evidence>
<dbReference type="InterPro" id="IPR017853">
    <property type="entry name" value="GH"/>
</dbReference>
<dbReference type="GO" id="GO:0005764">
    <property type="term" value="C:lysosome"/>
    <property type="evidence" value="ECO:0007669"/>
    <property type="project" value="UniProtKB-SubCell"/>
</dbReference>
<keyword evidence="4" id="KW-0964">Secreted</keyword>
<dbReference type="EC" id="3.2.1.35" evidence="11"/>
<name>A0A9D4JXP8_DREPO</name>
<keyword evidence="9" id="KW-0325">Glycoprotein</keyword>
<keyword evidence="11" id="KW-0326">Glycosidase</keyword>
<accession>A0A9D4JXP8</accession>
<dbReference type="InterPro" id="IPR013785">
    <property type="entry name" value="Aldolase_TIM"/>
</dbReference>
<evidence type="ECO:0000313" key="14">
    <source>
        <dbReference type="Proteomes" id="UP000828390"/>
    </source>
</evidence>
<dbReference type="GO" id="GO:0030214">
    <property type="term" value="P:hyaluronan catabolic process"/>
    <property type="evidence" value="ECO:0007669"/>
    <property type="project" value="TreeGrafter"/>
</dbReference>
<evidence type="ECO:0000256" key="3">
    <source>
        <dbReference type="ARBA" id="ARBA00008871"/>
    </source>
</evidence>
<keyword evidence="6 12" id="KW-0732">Signal</keyword>
<sequence length="102" mass="11431">MSSPFGAASMKYMFLVCFILSDMCSMLQIDFESKPFVTIWNAPSEKCLRSFRVDIDLSAFDIVVNTGGAFEGDNMVIFYELGLYPYIDDDGNFVNGGLPQVR</sequence>
<gene>
    <name evidence="13" type="ORF">DPMN_126167</name>
</gene>
<comment type="caution">
    <text evidence="13">The sequence shown here is derived from an EMBL/GenBank/DDBJ whole genome shotgun (WGS) entry which is preliminary data.</text>
</comment>
<dbReference type="GO" id="GO:0004415">
    <property type="term" value="F:hyalurononglucosaminidase activity"/>
    <property type="evidence" value="ECO:0007669"/>
    <property type="project" value="UniProtKB-UniRule"/>
</dbReference>
<evidence type="ECO:0000256" key="8">
    <source>
        <dbReference type="ARBA" id="ARBA00023157"/>
    </source>
</evidence>
<proteinExistence type="inferred from homology"/>
<dbReference type="GO" id="GO:0005576">
    <property type="term" value="C:extracellular region"/>
    <property type="evidence" value="ECO:0007669"/>
    <property type="project" value="UniProtKB-SubCell"/>
</dbReference>
<keyword evidence="14" id="KW-1185">Reference proteome</keyword>
<evidence type="ECO:0000256" key="4">
    <source>
        <dbReference type="ARBA" id="ARBA00022525"/>
    </source>
</evidence>
<evidence type="ECO:0000256" key="12">
    <source>
        <dbReference type="SAM" id="SignalP"/>
    </source>
</evidence>
<comment type="subcellular location">
    <subcellularLocation>
        <location evidence="1">Lysosome</location>
    </subcellularLocation>
    <subcellularLocation>
        <location evidence="2">Secreted</location>
    </subcellularLocation>
</comment>
<dbReference type="EMBL" id="JAIWYP010000005">
    <property type="protein sequence ID" value="KAH3824332.1"/>
    <property type="molecule type" value="Genomic_DNA"/>
</dbReference>
<comment type="similarity">
    <text evidence="3 11">Belongs to the glycosyl hydrolase 56 family.</text>
</comment>
<evidence type="ECO:0000313" key="13">
    <source>
        <dbReference type="EMBL" id="KAH3824332.1"/>
    </source>
</evidence>
<dbReference type="InterPro" id="IPR018155">
    <property type="entry name" value="Hyaluronidase"/>
</dbReference>
<protein>
    <recommendedName>
        <fullName evidence="11">Hyaluronidase</fullName>
        <ecNumber evidence="11">3.2.1.35</ecNumber>
    </recommendedName>
</protein>
<feature type="signal peptide" evidence="12">
    <location>
        <begin position="1"/>
        <end position="26"/>
    </location>
</feature>